<protein>
    <submittedName>
        <fullName evidence="17">Type 4 prepilin-like proteins leader peptide-processing enzyme</fullName>
    </submittedName>
</protein>
<dbReference type="PANTHER" id="PTHR30487:SF0">
    <property type="entry name" value="PREPILIN LEADER PEPTIDASE_N-METHYLTRANSFERASE-RELATED"/>
    <property type="match status" value="1"/>
</dbReference>
<dbReference type="Pfam" id="PF01478">
    <property type="entry name" value="Peptidase_A24"/>
    <property type="match status" value="1"/>
</dbReference>
<dbReference type="AlphaFoldDB" id="A0A5B8RAJ3"/>
<keyword evidence="8" id="KW-0949">S-adenosyl-L-methionine</keyword>
<evidence type="ECO:0000256" key="8">
    <source>
        <dbReference type="ARBA" id="ARBA00022691"/>
    </source>
</evidence>
<feature type="transmembrane region" description="Helical" evidence="14">
    <location>
        <begin position="263"/>
        <end position="283"/>
    </location>
</feature>
<keyword evidence="12 14" id="KW-0472">Membrane</keyword>
<dbReference type="GO" id="GO:0005886">
    <property type="term" value="C:plasma membrane"/>
    <property type="evidence" value="ECO:0007669"/>
    <property type="project" value="UniProtKB-SubCell"/>
</dbReference>
<evidence type="ECO:0000259" key="16">
    <source>
        <dbReference type="Pfam" id="PF06750"/>
    </source>
</evidence>
<keyword evidence="9 14" id="KW-0812">Transmembrane</keyword>
<comment type="similarity">
    <text evidence="2">Belongs to the peptidase A24 family.</text>
</comment>
<evidence type="ECO:0000256" key="11">
    <source>
        <dbReference type="ARBA" id="ARBA00022989"/>
    </source>
</evidence>
<feature type="domain" description="Prepilin type IV endopeptidase peptidase" evidence="15">
    <location>
        <begin position="135"/>
        <end position="244"/>
    </location>
</feature>
<evidence type="ECO:0000256" key="6">
    <source>
        <dbReference type="ARBA" id="ARBA00022670"/>
    </source>
</evidence>
<proteinExistence type="inferred from homology"/>
<keyword evidence="6" id="KW-0645">Protease</keyword>
<keyword evidence="5" id="KW-0489">Methyltransferase</keyword>
<dbReference type="GO" id="GO:0032259">
    <property type="term" value="P:methylation"/>
    <property type="evidence" value="ECO:0007669"/>
    <property type="project" value="UniProtKB-KW"/>
</dbReference>
<dbReference type="InterPro" id="IPR000045">
    <property type="entry name" value="Prepilin_IV_endopep_pep"/>
</dbReference>
<dbReference type="InterPro" id="IPR014032">
    <property type="entry name" value="Peptidase_A24A_bac"/>
</dbReference>
<accession>A0A5B8RAJ3</accession>
<evidence type="ECO:0000256" key="5">
    <source>
        <dbReference type="ARBA" id="ARBA00022603"/>
    </source>
</evidence>
<evidence type="ECO:0000313" key="17">
    <source>
        <dbReference type="EMBL" id="QEA05676.1"/>
    </source>
</evidence>
<evidence type="ECO:0000256" key="10">
    <source>
        <dbReference type="ARBA" id="ARBA00022801"/>
    </source>
</evidence>
<organism evidence="17">
    <name type="scientific">uncultured organism</name>
    <dbReference type="NCBI Taxonomy" id="155900"/>
    <lineage>
        <taxon>unclassified sequences</taxon>
        <taxon>environmental samples</taxon>
    </lineage>
</organism>
<feature type="transmembrane region" description="Helical" evidence="14">
    <location>
        <begin position="167"/>
        <end position="195"/>
    </location>
</feature>
<evidence type="ECO:0000256" key="14">
    <source>
        <dbReference type="SAM" id="Phobius"/>
    </source>
</evidence>
<evidence type="ECO:0000259" key="15">
    <source>
        <dbReference type="Pfam" id="PF01478"/>
    </source>
</evidence>
<keyword evidence="10" id="KW-0378">Hydrolase</keyword>
<feature type="transmembrane region" description="Helical" evidence="14">
    <location>
        <begin position="12"/>
        <end position="32"/>
    </location>
</feature>
<keyword evidence="7" id="KW-0808">Transferase</keyword>
<evidence type="ECO:0000256" key="2">
    <source>
        <dbReference type="ARBA" id="ARBA00005801"/>
    </source>
</evidence>
<dbReference type="PRINTS" id="PR00864">
    <property type="entry name" value="PREPILNPTASE"/>
</dbReference>
<dbReference type="GO" id="GO:0004190">
    <property type="term" value="F:aspartic-type endopeptidase activity"/>
    <property type="evidence" value="ECO:0007669"/>
    <property type="project" value="InterPro"/>
</dbReference>
<feature type="domain" description="Prepilin peptidase A24 N-terminal" evidence="16">
    <location>
        <begin position="20"/>
        <end position="124"/>
    </location>
</feature>
<keyword evidence="3" id="KW-1003">Cell membrane</keyword>
<comment type="subcellular location">
    <subcellularLocation>
        <location evidence="1">Cell inner membrane</location>
        <topology evidence="1">Multi-pass membrane protein</topology>
    </subcellularLocation>
</comment>
<evidence type="ECO:0000256" key="1">
    <source>
        <dbReference type="ARBA" id="ARBA00004429"/>
    </source>
</evidence>
<dbReference type="Gene3D" id="1.20.120.1220">
    <property type="match status" value="1"/>
</dbReference>
<keyword evidence="11 14" id="KW-1133">Transmembrane helix</keyword>
<dbReference type="PANTHER" id="PTHR30487">
    <property type="entry name" value="TYPE 4 PREPILIN-LIKE PROTEINS LEADER PEPTIDE-PROCESSING ENZYME"/>
    <property type="match status" value="1"/>
</dbReference>
<name>A0A5B8RAJ3_9ZZZZ</name>
<evidence type="ECO:0000256" key="7">
    <source>
        <dbReference type="ARBA" id="ARBA00022679"/>
    </source>
</evidence>
<gene>
    <name evidence="17" type="primary">outO</name>
    <name evidence="17" type="ORF">KBTEX_02000</name>
</gene>
<dbReference type="GO" id="GO:0008168">
    <property type="term" value="F:methyltransferase activity"/>
    <property type="evidence" value="ECO:0007669"/>
    <property type="project" value="UniProtKB-KW"/>
</dbReference>
<evidence type="ECO:0000256" key="12">
    <source>
        <dbReference type="ARBA" id="ARBA00023136"/>
    </source>
</evidence>
<evidence type="ECO:0000256" key="4">
    <source>
        <dbReference type="ARBA" id="ARBA00022519"/>
    </source>
</evidence>
<sequence>MPALELLAASPGLQGALVVLVGLAVGSFLNVVTLRVPRMLEADWAAQCAELRGETPPGREPFNLMRPGSHCPACGAPILARDNIPVLGWLLLRGRCRDCGTRISPRYPIVEGATAVLSLVTWWQLGWTAAGAAGLVLTWWLIVLTVIDLDHFLLPDNLTLPGLWLGLLLALVPVFVGPATAIAGAAAGYLVLWAVYHAFRLITGKEGMGYGDFKLLALLGAWLGWQMLPLVIIVSSFVGAAVGIALIAGLGRHRDQPIPFGPYLAAAGWVALLWGDTLIDAYLQFAGIT</sequence>
<dbReference type="GO" id="GO:0006465">
    <property type="term" value="P:signal peptide processing"/>
    <property type="evidence" value="ECO:0007669"/>
    <property type="project" value="TreeGrafter"/>
</dbReference>
<feature type="transmembrane region" description="Helical" evidence="14">
    <location>
        <begin position="231"/>
        <end position="251"/>
    </location>
</feature>
<evidence type="ECO:0000256" key="13">
    <source>
        <dbReference type="ARBA" id="ARBA00023268"/>
    </source>
</evidence>
<dbReference type="Pfam" id="PF06750">
    <property type="entry name" value="A24_N_bact"/>
    <property type="match status" value="1"/>
</dbReference>
<dbReference type="InterPro" id="IPR050882">
    <property type="entry name" value="Prepilin_peptidase/N-MTase"/>
</dbReference>
<feature type="transmembrane region" description="Helical" evidence="14">
    <location>
        <begin position="125"/>
        <end position="147"/>
    </location>
</feature>
<evidence type="ECO:0000256" key="9">
    <source>
        <dbReference type="ARBA" id="ARBA00022692"/>
    </source>
</evidence>
<dbReference type="EMBL" id="MN079107">
    <property type="protein sequence ID" value="QEA05676.1"/>
    <property type="molecule type" value="Genomic_DNA"/>
</dbReference>
<evidence type="ECO:0000256" key="3">
    <source>
        <dbReference type="ARBA" id="ARBA00022475"/>
    </source>
</evidence>
<dbReference type="InterPro" id="IPR010627">
    <property type="entry name" value="Prepilin_pept_A24_N"/>
</dbReference>
<keyword evidence="13" id="KW-0511">Multifunctional enzyme</keyword>
<reference evidence="17" key="1">
    <citation type="submission" date="2019-06" db="EMBL/GenBank/DDBJ databases">
        <authorList>
            <person name="Murdoch R.W."/>
            <person name="Fathepure B."/>
        </authorList>
    </citation>
    <scope>NUCLEOTIDE SEQUENCE</scope>
</reference>
<dbReference type="FunFam" id="1.20.120.1220:FF:000001">
    <property type="entry name" value="Type 4 prepilin-like proteins leader peptide-processing enzyme"/>
    <property type="match status" value="1"/>
</dbReference>
<keyword evidence="4" id="KW-0997">Cell inner membrane</keyword>